<proteinExistence type="predicted"/>
<dbReference type="KEGG" id="slut:H9L13_06575"/>
<dbReference type="AlphaFoldDB" id="A0A7G9SEX2"/>
<protein>
    <submittedName>
        <fullName evidence="1">DUF465 domain-containing protein</fullName>
    </submittedName>
</protein>
<dbReference type="Gene3D" id="6.10.280.50">
    <property type="match status" value="1"/>
</dbReference>
<dbReference type="Proteomes" id="UP000515971">
    <property type="component" value="Chromosome"/>
</dbReference>
<dbReference type="RefSeq" id="WP_187536989.1">
    <property type="nucleotide sequence ID" value="NZ_BAABJT010000001.1"/>
</dbReference>
<dbReference type="Pfam" id="PF04325">
    <property type="entry name" value="DUF465"/>
    <property type="match status" value="1"/>
</dbReference>
<gene>
    <name evidence="1" type="ORF">H9L13_06575</name>
</gene>
<name>A0A7G9SEX2_9SPHN</name>
<dbReference type="InterPro" id="IPR038444">
    <property type="entry name" value="DUF465_sf"/>
</dbReference>
<reference evidence="1 2" key="1">
    <citation type="submission" date="2020-08" db="EMBL/GenBank/DDBJ databases">
        <title>Genome sequence of Sphingomonas lutea KCTC 23642T.</title>
        <authorList>
            <person name="Hyun D.-W."/>
            <person name="Bae J.-W."/>
        </authorList>
    </citation>
    <scope>NUCLEOTIDE SEQUENCE [LARGE SCALE GENOMIC DNA]</scope>
    <source>
        <strain evidence="1 2">KCTC 23642</strain>
    </source>
</reference>
<evidence type="ECO:0000313" key="1">
    <source>
        <dbReference type="EMBL" id="QNN66397.1"/>
    </source>
</evidence>
<sequence length="55" mass="6440">MDKAIAEELESKHAALHALIEEEEHRAHPDDDLLHRLKKEKLKLKDQMAGHFVHH</sequence>
<dbReference type="InterPro" id="IPR007420">
    <property type="entry name" value="DUF465"/>
</dbReference>
<evidence type="ECO:0000313" key="2">
    <source>
        <dbReference type="Proteomes" id="UP000515971"/>
    </source>
</evidence>
<dbReference type="EMBL" id="CP060718">
    <property type="protein sequence ID" value="QNN66397.1"/>
    <property type="molecule type" value="Genomic_DNA"/>
</dbReference>
<accession>A0A7G9SEX2</accession>
<organism evidence="1 2">
    <name type="scientific">Sphingomonas lutea</name>
    <dbReference type="NCBI Taxonomy" id="1045317"/>
    <lineage>
        <taxon>Bacteria</taxon>
        <taxon>Pseudomonadati</taxon>
        <taxon>Pseudomonadota</taxon>
        <taxon>Alphaproteobacteria</taxon>
        <taxon>Sphingomonadales</taxon>
        <taxon>Sphingomonadaceae</taxon>
        <taxon>Sphingomonas</taxon>
    </lineage>
</organism>
<keyword evidence="2" id="KW-1185">Reference proteome</keyword>